<dbReference type="SUPFAM" id="SSF69118">
    <property type="entry name" value="AhpD-like"/>
    <property type="match status" value="1"/>
</dbReference>
<dbReference type="PANTHER" id="PTHR34846">
    <property type="entry name" value="4-CARBOXYMUCONOLACTONE DECARBOXYLASE FAMILY PROTEIN (AFU_ORTHOLOGUE AFUA_6G11590)"/>
    <property type="match status" value="1"/>
</dbReference>
<protein>
    <submittedName>
        <fullName evidence="2">Carboxymuconolactone decarboxylase family protein</fullName>
    </submittedName>
</protein>
<reference evidence="3" key="1">
    <citation type="journal article" date="2019" name="Int. J. Syst. Evol. Microbiol.">
        <title>The Global Catalogue of Microorganisms (GCM) 10K type strain sequencing project: providing services to taxonomists for standard genome sequencing and annotation.</title>
        <authorList>
            <consortium name="The Broad Institute Genomics Platform"/>
            <consortium name="The Broad Institute Genome Sequencing Center for Infectious Disease"/>
            <person name="Wu L."/>
            <person name="Ma J."/>
        </authorList>
    </citation>
    <scope>NUCLEOTIDE SEQUENCE [LARGE SCALE GENOMIC DNA]</scope>
    <source>
        <strain evidence="3">CGMCC 1.10698</strain>
    </source>
</reference>
<dbReference type="Gene3D" id="1.20.1290.10">
    <property type="entry name" value="AhpD-like"/>
    <property type="match status" value="1"/>
</dbReference>
<dbReference type="Proteomes" id="UP001595773">
    <property type="component" value="Unassembled WGS sequence"/>
</dbReference>
<feature type="domain" description="Carboxymuconolactone decarboxylase-like" evidence="1">
    <location>
        <begin position="15"/>
        <end position="96"/>
    </location>
</feature>
<evidence type="ECO:0000259" key="1">
    <source>
        <dbReference type="Pfam" id="PF02627"/>
    </source>
</evidence>
<gene>
    <name evidence="2" type="ORF">ACFOW9_01835</name>
</gene>
<dbReference type="Pfam" id="PF02627">
    <property type="entry name" value="CMD"/>
    <property type="match status" value="1"/>
</dbReference>
<accession>A0ABV8QXF1</accession>
<organism evidence="2 3">
    <name type="scientific">Arthrobacter cryoconiti</name>
    <dbReference type="NCBI Taxonomy" id="748907"/>
    <lineage>
        <taxon>Bacteria</taxon>
        <taxon>Bacillati</taxon>
        <taxon>Actinomycetota</taxon>
        <taxon>Actinomycetes</taxon>
        <taxon>Micrococcales</taxon>
        <taxon>Micrococcaceae</taxon>
        <taxon>Arthrobacter</taxon>
    </lineage>
</organism>
<dbReference type="RefSeq" id="WP_230067878.1">
    <property type="nucleotide sequence ID" value="NZ_BAABLL010000001.1"/>
</dbReference>
<dbReference type="InterPro" id="IPR003779">
    <property type="entry name" value="CMD-like"/>
</dbReference>
<proteinExistence type="predicted"/>
<evidence type="ECO:0000313" key="3">
    <source>
        <dbReference type="Proteomes" id="UP001595773"/>
    </source>
</evidence>
<dbReference type="PANTHER" id="PTHR34846:SF5">
    <property type="entry name" value="CARBOXYMUCONOLACTONE DECARBOXYLASE-LIKE DOMAIN-CONTAINING PROTEIN"/>
    <property type="match status" value="1"/>
</dbReference>
<dbReference type="NCBIfam" id="TIGR00778">
    <property type="entry name" value="ahpD_dom"/>
    <property type="match status" value="1"/>
</dbReference>
<evidence type="ECO:0000313" key="2">
    <source>
        <dbReference type="EMBL" id="MFC4264338.1"/>
    </source>
</evidence>
<comment type="caution">
    <text evidence="2">The sequence shown here is derived from an EMBL/GenBank/DDBJ whole genome shotgun (WGS) entry which is preliminary data.</text>
</comment>
<dbReference type="InterPro" id="IPR029032">
    <property type="entry name" value="AhpD-like"/>
</dbReference>
<name>A0ABV8QXF1_9MICC</name>
<sequence length="152" mass="16699">MLQQRMNLNEADPLAYKPMYAMEKYIHSAGLGEDLLALVKIRASQLNGCAYCLDMHGREARAAGVGNRRLDVLSGWQEAPGLYSERERAAIALTEEMTLIGEGGVSQETWLGVSAEFSDAETAALMMAICAINVWNRIAITTHQELPEIAEN</sequence>
<dbReference type="InterPro" id="IPR004675">
    <property type="entry name" value="AhpD_core"/>
</dbReference>
<dbReference type="EMBL" id="JBHSCQ010000004">
    <property type="protein sequence ID" value="MFC4264338.1"/>
    <property type="molecule type" value="Genomic_DNA"/>
</dbReference>
<keyword evidence="3" id="KW-1185">Reference proteome</keyword>